<feature type="compositionally biased region" description="Basic and acidic residues" evidence="1">
    <location>
        <begin position="91"/>
        <end position="109"/>
    </location>
</feature>
<dbReference type="InterPro" id="IPR012677">
    <property type="entry name" value="Nucleotide-bd_a/b_plait_sf"/>
</dbReference>
<evidence type="ECO:0000256" key="1">
    <source>
        <dbReference type="SAM" id="MobiDB-lite"/>
    </source>
</evidence>
<dbReference type="CDD" id="cd00590">
    <property type="entry name" value="RRM_SF"/>
    <property type="match status" value="1"/>
</dbReference>
<feature type="region of interest" description="Disordered" evidence="1">
    <location>
        <begin position="91"/>
        <end position="204"/>
    </location>
</feature>
<dbReference type="Gene3D" id="3.30.70.330">
    <property type="match status" value="1"/>
</dbReference>
<name>A0A7S0ZVZ4_NOCSC</name>
<accession>A0A7S0ZVZ4</accession>
<dbReference type="SUPFAM" id="SSF54928">
    <property type="entry name" value="RNA-binding domain, RBD"/>
    <property type="match status" value="1"/>
</dbReference>
<reference evidence="2" key="1">
    <citation type="submission" date="2021-01" db="EMBL/GenBank/DDBJ databases">
        <authorList>
            <person name="Corre E."/>
            <person name="Pelletier E."/>
            <person name="Niang G."/>
            <person name="Scheremetjew M."/>
            <person name="Finn R."/>
            <person name="Kale V."/>
            <person name="Holt S."/>
            <person name="Cochrane G."/>
            <person name="Meng A."/>
            <person name="Brown T."/>
            <person name="Cohen L."/>
        </authorList>
    </citation>
    <scope>NUCLEOTIDE SEQUENCE</scope>
</reference>
<organism evidence="2">
    <name type="scientific">Noctiluca scintillans</name>
    <name type="common">Sea sparkle</name>
    <name type="synonym">Red tide dinoflagellate</name>
    <dbReference type="NCBI Taxonomy" id="2966"/>
    <lineage>
        <taxon>Eukaryota</taxon>
        <taxon>Sar</taxon>
        <taxon>Alveolata</taxon>
        <taxon>Dinophyceae</taxon>
        <taxon>Noctilucales</taxon>
        <taxon>Noctilucaceae</taxon>
        <taxon>Noctiluca</taxon>
    </lineage>
</organism>
<evidence type="ECO:0000313" key="2">
    <source>
        <dbReference type="EMBL" id="CAD8834377.1"/>
    </source>
</evidence>
<dbReference type="GO" id="GO:0003676">
    <property type="term" value="F:nucleic acid binding"/>
    <property type="evidence" value="ECO:0007669"/>
    <property type="project" value="InterPro"/>
</dbReference>
<dbReference type="InterPro" id="IPR035979">
    <property type="entry name" value="RBD_domain_sf"/>
</dbReference>
<protein>
    <recommendedName>
        <fullName evidence="3">RRM domain-containing protein</fullName>
    </recommendedName>
</protein>
<feature type="compositionally biased region" description="Basic residues" evidence="1">
    <location>
        <begin position="162"/>
        <end position="175"/>
    </location>
</feature>
<feature type="compositionally biased region" description="Basic residues" evidence="1">
    <location>
        <begin position="122"/>
        <end position="146"/>
    </location>
</feature>
<dbReference type="EMBL" id="HBFQ01012452">
    <property type="protein sequence ID" value="CAD8834377.1"/>
    <property type="molecule type" value="Transcribed_RNA"/>
</dbReference>
<dbReference type="AlphaFoldDB" id="A0A7S0ZVZ4"/>
<evidence type="ECO:0008006" key="3">
    <source>
        <dbReference type="Google" id="ProtNLM"/>
    </source>
</evidence>
<sequence length="204" mass="22581">MTDDGPPSISLAGGMTVEITYGISDRTSRVELKKRMSAFGDVDVCHMGTRGQDCPFVRFRTTQAAEDAVRALGNGEVFMDDGSLLAGDWKKSARRRGDAGNAEGRRRDETEDMTSRNLIGGKRARSGSKRRSRSRSHRRMRRRSGSHPRADSTGKGAQATSGRRRSRSRHKRRSRSREARGSSPLELVGNEVAGYSNPLFKPKK</sequence>
<proteinExistence type="predicted"/>
<gene>
    <name evidence="2" type="ORF">NSCI0253_LOCUS8725</name>
</gene>